<dbReference type="Proteomes" id="UP000250235">
    <property type="component" value="Unassembled WGS sequence"/>
</dbReference>
<evidence type="ECO:0000313" key="1">
    <source>
        <dbReference type="EMBL" id="KZT76764.1"/>
    </source>
</evidence>
<name>A0A2Z6ZU26_9LAMI</name>
<dbReference type="EMBL" id="KV095356">
    <property type="protein sequence ID" value="KZT76764.1"/>
    <property type="molecule type" value="Genomic_DNA"/>
</dbReference>
<reference evidence="1 2" key="1">
    <citation type="journal article" date="2015" name="Proc. Natl. Acad. Sci. U.S.A.">
        <title>The resurrection genome of Boea hygrometrica: A blueprint for survival of dehydration.</title>
        <authorList>
            <person name="Xiao L."/>
            <person name="Yang G."/>
            <person name="Zhang L."/>
            <person name="Yang X."/>
            <person name="Zhao S."/>
            <person name="Ji Z."/>
            <person name="Zhou Q."/>
            <person name="Hu M."/>
            <person name="Wang Y."/>
            <person name="Chen M."/>
            <person name="Xu Y."/>
            <person name="Jin H."/>
            <person name="Xiao X."/>
            <person name="Hu G."/>
            <person name="Bao F."/>
            <person name="Hu Y."/>
            <person name="Wan P."/>
            <person name="Li L."/>
            <person name="Deng X."/>
            <person name="Kuang T."/>
            <person name="Xiang C."/>
            <person name="Zhu J.K."/>
            <person name="Oliver M.J."/>
            <person name="He Y."/>
        </authorList>
    </citation>
    <scope>NUCLEOTIDE SEQUENCE [LARGE SCALE GENOMIC DNA]</scope>
    <source>
        <strain evidence="2">cv. XS01</strain>
    </source>
</reference>
<accession>A0A2Z6ZU26</accession>
<keyword evidence="2" id="KW-1185">Reference proteome</keyword>
<protein>
    <submittedName>
        <fullName evidence="1">Nucleolin-like</fullName>
    </submittedName>
</protein>
<gene>
    <name evidence="1" type="ORF">F511_46211</name>
</gene>
<sequence>MVTPGSKQAKGFAIQISLLLANIPSLELVFGASKPKAVSKKRPAADVGAAVTKKKRTIKKKSVSSLSTLEMVAVAQEAVPIQQVADPSAVEETRCPSTDDVDSIIQQVIDETREVDAPADKEQPAATEEKHWFDLPYEDLIAKWAAERPVVTASDTDEEVVEAATLGVVPAGEDQQVQEFLAQIGNDDLLDADEQKSLEDILLEIPV</sequence>
<evidence type="ECO:0000313" key="2">
    <source>
        <dbReference type="Proteomes" id="UP000250235"/>
    </source>
</evidence>
<proteinExistence type="predicted"/>
<organism evidence="1 2">
    <name type="scientific">Dorcoceras hygrometricum</name>
    <dbReference type="NCBI Taxonomy" id="472368"/>
    <lineage>
        <taxon>Eukaryota</taxon>
        <taxon>Viridiplantae</taxon>
        <taxon>Streptophyta</taxon>
        <taxon>Embryophyta</taxon>
        <taxon>Tracheophyta</taxon>
        <taxon>Spermatophyta</taxon>
        <taxon>Magnoliopsida</taxon>
        <taxon>eudicotyledons</taxon>
        <taxon>Gunneridae</taxon>
        <taxon>Pentapetalae</taxon>
        <taxon>asterids</taxon>
        <taxon>lamiids</taxon>
        <taxon>Lamiales</taxon>
        <taxon>Gesneriaceae</taxon>
        <taxon>Didymocarpoideae</taxon>
        <taxon>Trichosporeae</taxon>
        <taxon>Loxocarpinae</taxon>
        <taxon>Dorcoceras</taxon>
    </lineage>
</organism>
<dbReference type="AlphaFoldDB" id="A0A2Z6ZU26"/>